<dbReference type="AlphaFoldDB" id="A0A1R4HBH4"/>
<protein>
    <submittedName>
        <fullName evidence="1">Uncharacterized protein</fullName>
    </submittedName>
</protein>
<proteinExistence type="predicted"/>
<evidence type="ECO:0000313" key="1">
    <source>
        <dbReference type="EMBL" id="SJM93612.1"/>
    </source>
</evidence>
<gene>
    <name evidence="1" type="ORF">CRENPOLYSF1_440060</name>
</gene>
<reference evidence="2" key="1">
    <citation type="submission" date="2017-02" db="EMBL/GenBank/DDBJ databases">
        <authorList>
            <person name="Daims H."/>
        </authorList>
    </citation>
    <scope>NUCLEOTIDE SEQUENCE [LARGE SCALE GENOMIC DNA]</scope>
</reference>
<dbReference type="Proteomes" id="UP000195667">
    <property type="component" value="Unassembled WGS sequence"/>
</dbReference>
<evidence type="ECO:0000313" key="2">
    <source>
        <dbReference type="Proteomes" id="UP000195667"/>
    </source>
</evidence>
<name>A0A1R4HBH4_9GAMM</name>
<dbReference type="EMBL" id="FUKI01000120">
    <property type="protein sequence ID" value="SJM93612.1"/>
    <property type="molecule type" value="Genomic_DNA"/>
</dbReference>
<organism evidence="1 2">
    <name type="scientific">Crenothrix polyspora</name>
    <dbReference type="NCBI Taxonomy" id="360316"/>
    <lineage>
        <taxon>Bacteria</taxon>
        <taxon>Pseudomonadati</taxon>
        <taxon>Pseudomonadota</taxon>
        <taxon>Gammaproteobacteria</taxon>
        <taxon>Methylococcales</taxon>
        <taxon>Crenotrichaceae</taxon>
        <taxon>Crenothrix</taxon>
    </lineage>
</organism>
<accession>A0A1R4HBH4</accession>
<sequence length="50" mass="5901">MAEGARLESVYTVTYRGFESPSLRQTPKTRKLLAWRVFLWLQSFRLALIL</sequence>
<keyword evidence="2" id="KW-1185">Reference proteome</keyword>